<feature type="signal peptide" evidence="1">
    <location>
        <begin position="1"/>
        <end position="21"/>
    </location>
</feature>
<dbReference type="InterPro" id="IPR012337">
    <property type="entry name" value="RNaseH-like_sf"/>
</dbReference>
<dbReference type="AlphaFoldDB" id="A0AAE1QML5"/>
<dbReference type="SUPFAM" id="SSF53098">
    <property type="entry name" value="Ribonuclease H-like"/>
    <property type="match status" value="1"/>
</dbReference>
<evidence type="ECO:0000256" key="1">
    <source>
        <dbReference type="SAM" id="SignalP"/>
    </source>
</evidence>
<dbReference type="PANTHER" id="PTHR37984:SF5">
    <property type="entry name" value="PROTEIN NYNRIN-LIKE"/>
    <property type="match status" value="1"/>
</dbReference>
<dbReference type="InterPro" id="IPR036397">
    <property type="entry name" value="RNaseH_sf"/>
</dbReference>
<evidence type="ECO:0000313" key="3">
    <source>
        <dbReference type="Proteomes" id="UP001292094"/>
    </source>
</evidence>
<evidence type="ECO:0008006" key="4">
    <source>
        <dbReference type="Google" id="ProtNLM"/>
    </source>
</evidence>
<protein>
    <recommendedName>
        <fullName evidence="4">Integrase catalytic domain-containing protein</fullName>
    </recommendedName>
</protein>
<reference evidence="2" key="1">
    <citation type="submission" date="2023-11" db="EMBL/GenBank/DDBJ databases">
        <title>Genome assemblies of two species of porcelain crab, Petrolisthes cinctipes and Petrolisthes manimaculis (Anomura: Porcellanidae).</title>
        <authorList>
            <person name="Angst P."/>
        </authorList>
    </citation>
    <scope>NUCLEOTIDE SEQUENCE</scope>
    <source>
        <strain evidence="2">PB745_02</strain>
        <tissue evidence="2">Gill</tissue>
    </source>
</reference>
<dbReference type="Proteomes" id="UP001292094">
    <property type="component" value="Unassembled WGS sequence"/>
</dbReference>
<organism evidence="2 3">
    <name type="scientific">Petrolisthes manimaculis</name>
    <dbReference type="NCBI Taxonomy" id="1843537"/>
    <lineage>
        <taxon>Eukaryota</taxon>
        <taxon>Metazoa</taxon>
        <taxon>Ecdysozoa</taxon>
        <taxon>Arthropoda</taxon>
        <taxon>Crustacea</taxon>
        <taxon>Multicrustacea</taxon>
        <taxon>Malacostraca</taxon>
        <taxon>Eumalacostraca</taxon>
        <taxon>Eucarida</taxon>
        <taxon>Decapoda</taxon>
        <taxon>Pleocyemata</taxon>
        <taxon>Anomura</taxon>
        <taxon>Galatheoidea</taxon>
        <taxon>Porcellanidae</taxon>
        <taxon>Petrolisthes</taxon>
    </lineage>
</organism>
<dbReference type="PANTHER" id="PTHR37984">
    <property type="entry name" value="PROTEIN CBG26694"/>
    <property type="match status" value="1"/>
</dbReference>
<accession>A0AAE1QML5</accession>
<comment type="caution">
    <text evidence="2">The sequence shown here is derived from an EMBL/GenBank/DDBJ whole genome shotgun (WGS) entry which is preliminary data.</text>
</comment>
<dbReference type="EMBL" id="JAWZYT010000023">
    <property type="protein sequence ID" value="KAK4329273.1"/>
    <property type="molecule type" value="Genomic_DNA"/>
</dbReference>
<sequence length="184" mass="21087">MPTGKFDWGLTWFLSATAVRGQQKVTSAYHPQANGLVERQNRTIKDKLLKILEKNNDEWVSCIDGVLFSHRTAVHRSTDYSPCFLLYNRETKLPVDVQYGIQNLSAASEFDEDYVVKVAQAMQEIREQCKVSATANIQKAQAKQQKDYNQRHNTAYKPGDLVLLKNLKRADRKGFTSMDWSLQT</sequence>
<keyword evidence="3" id="KW-1185">Reference proteome</keyword>
<proteinExistence type="predicted"/>
<keyword evidence="1" id="KW-0732">Signal</keyword>
<evidence type="ECO:0000313" key="2">
    <source>
        <dbReference type="EMBL" id="KAK4329273.1"/>
    </source>
</evidence>
<dbReference type="InterPro" id="IPR050951">
    <property type="entry name" value="Retrovirus_Pol_polyprotein"/>
</dbReference>
<name>A0AAE1QML5_9EUCA</name>
<feature type="chain" id="PRO_5042178652" description="Integrase catalytic domain-containing protein" evidence="1">
    <location>
        <begin position="22"/>
        <end position="184"/>
    </location>
</feature>
<dbReference type="GO" id="GO:0003676">
    <property type="term" value="F:nucleic acid binding"/>
    <property type="evidence" value="ECO:0007669"/>
    <property type="project" value="InterPro"/>
</dbReference>
<dbReference type="Gene3D" id="3.30.420.10">
    <property type="entry name" value="Ribonuclease H-like superfamily/Ribonuclease H"/>
    <property type="match status" value="1"/>
</dbReference>
<gene>
    <name evidence="2" type="ORF">Pmani_000308</name>
</gene>